<proteinExistence type="predicted"/>
<sequence length="162" mass="16791">MKKFVTFCAIGGLMAACATTDAVQQPVNVTPKNAETAVGLDVFAAQRAAGNSAPRYRGDITIDVVSLRETLGAESGVPTTADCTLDSGLYTASFATPAKVVVPNYGRVSPAIFVQCKSGSQSGNVTQRPRNVTAGETADTAPTRPDQSGDVFNYGTIVVTLK</sequence>
<evidence type="ECO:0000313" key="3">
    <source>
        <dbReference type="EMBL" id="WZU68817.1"/>
    </source>
</evidence>
<reference evidence="4" key="1">
    <citation type="submission" date="2024-04" db="EMBL/GenBank/DDBJ databases">
        <title>Phylogenomic analyses of a clade within the roseobacter group suggest taxonomic reassignments of species of the genera Aestuariivita, Citreicella, Loktanella, Nautella, Pelagibaca, Ruegeria, Thalassobius, Thiobacimonas and Tropicibacter, and the proposal o.</title>
        <authorList>
            <person name="Jeon C.O."/>
        </authorList>
    </citation>
    <scope>NUCLEOTIDE SEQUENCE [LARGE SCALE GENOMIC DNA]</scope>
    <source>
        <strain evidence="4">SS1-5</strain>
    </source>
</reference>
<keyword evidence="4" id="KW-1185">Reference proteome</keyword>
<dbReference type="EMBL" id="CP151767">
    <property type="protein sequence ID" value="WZU68817.1"/>
    <property type="molecule type" value="Genomic_DNA"/>
</dbReference>
<organism evidence="3 4">
    <name type="scientific">Yoonia rhodophyticola</name>
    <dbReference type="NCBI Taxonomy" id="3137370"/>
    <lineage>
        <taxon>Bacteria</taxon>
        <taxon>Pseudomonadati</taxon>
        <taxon>Pseudomonadota</taxon>
        <taxon>Alphaproteobacteria</taxon>
        <taxon>Rhodobacterales</taxon>
        <taxon>Paracoccaceae</taxon>
        <taxon>Yoonia</taxon>
    </lineage>
</organism>
<evidence type="ECO:0000256" key="1">
    <source>
        <dbReference type="SAM" id="MobiDB-lite"/>
    </source>
</evidence>
<evidence type="ECO:0000313" key="4">
    <source>
        <dbReference type="Proteomes" id="UP001470809"/>
    </source>
</evidence>
<name>A0AAN0NLD4_9RHOB</name>
<feature type="region of interest" description="Disordered" evidence="1">
    <location>
        <begin position="119"/>
        <end position="149"/>
    </location>
</feature>
<dbReference type="KEGG" id="yrh:AABB31_08090"/>
<reference evidence="3 4" key="2">
    <citation type="submission" date="2024-08" db="EMBL/GenBank/DDBJ databases">
        <title>Phylogenomic analyses of a clade within the roseobacter group suggest taxonomic reassignments of species of the genera Aestuariivita, Citreicella, Loktanella, Nautella, Pelagibaca, Ruegeria, Thalassobius, Thiobacimonas and Tropicibacter, and the proposal o.</title>
        <authorList>
            <person name="Jeon C.O."/>
        </authorList>
    </citation>
    <scope>NUCLEOTIDE SEQUENCE [LARGE SCALE GENOMIC DNA]</scope>
    <source>
        <strain evidence="3 4">SS1-5</strain>
    </source>
</reference>
<dbReference type="PROSITE" id="PS51257">
    <property type="entry name" value="PROKAR_LIPOPROTEIN"/>
    <property type="match status" value="1"/>
</dbReference>
<accession>A0AAN0NLD4</accession>
<feature type="compositionally biased region" description="Polar residues" evidence="1">
    <location>
        <begin position="119"/>
        <end position="130"/>
    </location>
</feature>
<gene>
    <name evidence="3" type="ORF">AABB31_08090</name>
</gene>
<protein>
    <recommendedName>
        <fullName evidence="5">Lipoprotein</fullName>
    </recommendedName>
</protein>
<feature type="signal peptide" evidence="2">
    <location>
        <begin position="1"/>
        <end position="18"/>
    </location>
</feature>
<dbReference type="AlphaFoldDB" id="A0AAN0NLD4"/>
<feature type="chain" id="PRO_5042954748" description="Lipoprotein" evidence="2">
    <location>
        <begin position="19"/>
        <end position="162"/>
    </location>
</feature>
<dbReference type="RefSeq" id="WP_342078109.1">
    <property type="nucleotide sequence ID" value="NZ_CP151767.2"/>
</dbReference>
<evidence type="ECO:0008006" key="5">
    <source>
        <dbReference type="Google" id="ProtNLM"/>
    </source>
</evidence>
<dbReference type="Proteomes" id="UP001470809">
    <property type="component" value="Chromosome"/>
</dbReference>
<keyword evidence="2" id="KW-0732">Signal</keyword>
<evidence type="ECO:0000256" key="2">
    <source>
        <dbReference type="SAM" id="SignalP"/>
    </source>
</evidence>